<evidence type="ECO:0000256" key="1">
    <source>
        <dbReference type="ARBA" id="ARBA00004141"/>
    </source>
</evidence>
<keyword evidence="5 7" id="KW-1133">Transmembrane helix</keyword>
<dbReference type="STRING" id="225164.V4CK14"/>
<keyword evidence="10" id="KW-1185">Reference proteome</keyword>
<dbReference type="PANTHER" id="PTHR12064">
    <property type="entry name" value="METAL TRANSPORTER CNNM"/>
    <property type="match status" value="1"/>
</dbReference>
<dbReference type="GO" id="GO:0032026">
    <property type="term" value="P:response to magnesium ion"/>
    <property type="evidence" value="ECO:0007669"/>
    <property type="project" value="UniProtKB-ARBA"/>
</dbReference>
<evidence type="ECO:0000256" key="5">
    <source>
        <dbReference type="ARBA" id="ARBA00022989"/>
    </source>
</evidence>
<evidence type="ECO:0000256" key="3">
    <source>
        <dbReference type="ARBA" id="ARBA00022692"/>
    </source>
</evidence>
<evidence type="ECO:0000313" key="9">
    <source>
        <dbReference type="EMBL" id="ESP02565.1"/>
    </source>
</evidence>
<dbReference type="GO" id="GO:0008340">
    <property type="term" value="P:determination of adult lifespan"/>
    <property type="evidence" value="ECO:0007669"/>
    <property type="project" value="UniProtKB-ARBA"/>
</dbReference>
<organism evidence="9 10">
    <name type="scientific">Lottia gigantea</name>
    <name type="common">Giant owl limpet</name>
    <dbReference type="NCBI Taxonomy" id="225164"/>
    <lineage>
        <taxon>Eukaryota</taxon>
        <taxon>Metazoa</taxon>
        <taxon>Spiralia</taxon>
        <taxon>Lophotrochozoa</taxon>
        <taxon>Mollusca</taxon>
        <taxon>Gastropoda</taxon>
        <taxon>Patellogastropoda</taxon>
        <taxon>Lottioidea</taxon>
        <taxon>Lottiidae</taxon>
        <taxon>Lottia</taxon>
    </lineage>
</organism>
<dbReference type="PROSITE" id="PS51846">
    <property type="entry name" value="CNNM"/>
    <property type="match status" value="1"/>
</dbReference>
<gene>
    <name evidence="9" type="ORF">LOTGIDRAFT_62027</name>
</gene>
<feature type="domain" description="CNNM transmembrane" evidence="8">
    <location>
        <begin position="1"/>
        <end position="167"/>
    </location>
</feature>
<keyword evidence="4" id="KW-0677">Repeat</keyword>
<dbReference type="InterPro" id="IPR002550">
    <property type="entry name" value="CNNM"/>
</dbReference>
<dbReference type="Gene3D" id="3.10.580.10">
    <property type="entry name" value="CBS-domain"/>
    <property type="match status" value="1"/>
</dbReference>
<accession>V4CK14</accession>
<dbReference type="Pfam" id="PF25562">
    <property type="entry name" value="CNBH_CNNM2_C"/>
    <property type="match status" value="1"/>
</dbReference>
<keyword evidence="6 7" id="KW-0472">Membrane</keyword>
<dbReference type="GeneID" id="20251643"/>
<sequence length="445" mass="50121">ILLLLSGLFSGLNLGLMALDKTELQIIEKCGSASEKKYAKIIEPLRSRGNFLLCTLLLGNVLVNNTLTILLDDLSNGLLAVIMSTMGIVIFGEIIPQAICSRHGLAIGARTVYLTKFFMIVTFPLSFPISLILDKVLGEEIGQVYDKEKLQELIRMTADNKVLQNDEANIIAGALQLANKVVTDVMTKIDDVYMLDINTTLDFETMSEILKHGYTRIPVFDGEKSHIVNLLNTKELALIDPDDNTALKTVCQFYDHRPLFVDEDYKLDAMLQDFLQGNSHMAIVQVLHNENDCDPYYEITGVVTLEDVIEEILQSEIVDETDILTDNKGKAPRRREKRDYSVFENEENAPRISPQLALATFQFLSTTVDAFKEDFISRNVIKRLIRQNIVVNIHPIDPPDSDKNFIYQNGKECDYFVLILQGHAEALIGKEKMVFEAGPFSYFGI</sequence>
<dbReference type="AlphaFoldDB" id="V4CK14"/>
<comment type="similarity">
    <text evidence="2">Belongs to the ACDP family.</text>
</comment>
<dbReference type="Pfam" id="PF01595">
    <property type="entry name" value="CNNM"/>
    <property type="match status" value="1"/>
</dbReference>
<dbReference type="CTD" id="20251643"/>
<dbReference type="OMA" id="AAHHFLY"/>
<dbReference type="GO" id="GO:0022857">
    <property type="term" value="F:transmembrane transporter activity"/>
    <property type="evidence" value="ECO:0007669"/>
    <property type="project" value="TreeGrafter"/>
</dbReference>
<dbReference type="GO" id="GO:0040018">
    <property type="term" value="P:positive regulation of multicellular organism growth"/>
    <property type="evidence" value="ECO:0007669"/>
    <property type="project" value="UniProtKB-ARBA"/>
</dbReference>
<feature type="non-terminal residue" evidence="9">
    <location>
        <position position="445"/>
    </location>
</feature>
<name>V4CK14_LOTGI</name>
<dbReference type="CDD" id="cd04590">
    <property type="entry name" value="CBS_pair_CorC_HlyC_assoc"/>
    <property type="match status" value="1"/>
</dbReference>
<dbReference type="SUPFAM" id="SSF54631">
    <property type="entry name" value="CBS-domain pair"/>
    <property type="match status" value="1"/>
</dbReference>
<dbReference type="KEGG" id="lgi:LOTGIDRAFT_62027"/>
<comment type="subcellular location">
    <subcellularLocation>
        <location evidence="1">Membrane</location>
        <topology evidence="1">Multi-pass membrane protein</topology>
    </subcellularLocation>
</comment>
<evidence type="ECO:0000256" key="4">
    <source>
        <dbReference type="ARBA" id="ARBA00022737"/>
    </source>
</evidence>
<dbReference type="GO" id="GO:0010960">
    <property type="term" value="P:magnesium ion homeostasis"/>
    <property type="evidence" value="ECO:0007669"/>
    <property type="project" value="InterPro"/>
</dbReference>
<evidence type="ECO:0000256" key="2">
    <source>
        <dbReference type="ARBA" id="ARBA00010484"/>
    </source>
</evidence>
<dbReference type="HOGENOM" id="CLU_011310_1_1_1"/>
<dbReference type="InterPro" id="IPR045095">
    <property type="entry name" value="ACDP"/>
</dbReference>
<dbReference type="GO" id="GO:0005886">
    <property type="term" value="C:plasma membrane"/>
    <property type="evidence" value="ECO:0007669"/>
    <property type="project" value="TreeGrafter"/>
</dbReference>
<dbReference type="PANTHER" id="PTHR12064:SF94">
    <property type="entry name" value="UNEXTENDED PROTEIN"/>
    <property type="match status" value="1"/>
</dbReference>
<evidence type="ECO:0000259" key="8">
    <source>
        <dbReference type="PROSITE" id="PS51846"/>
    </source>
</evidence>
<evidence type="ECO:0000313" key="10">
    <source>
        <dbReference type="Proteomes" id="UP000030746"/>
    </source>
</evidence>
<dbReference type="GO" id="GO:1905941">
    <property type="term" value="P:positive regulation of gonad development"/>
    <property type="evidence" value="ECO:0007669"/>
    <property type="project" value="UniProtKB-ARBA"/>
</dbReference>
<dbReference type="Proteomes" id="UP000030746">
    <property type="component" value="Unassembled WGS sequence"/>
</dbReference>
<dbReference type="RefSeq" id="XP_009046705.1">
    <property type="nucleotide sequence ID" value="XM_009048457.1"/>
</dbReference>
<dbReference type="InterPro" id="IPR046342">
    <property type="entry name" value="CBS_dom_sf"/>
</dbReference>
<protein>
    <recommendedName>
        <fullName evidence="8">CNNM transmembrane domain-containing protein</fullName>
    </recommendedName>
</protein>
<evidence type="ECO:0000256" key="7">
    <source>
        <dbReference type="PROSITE-ProRule" id="PRU01193"/>
    </source>
</evidence>
<evidence type="ECO:0000256" key="6">
    <source>
        <dbReference type="ARBA" id="ARBA00023136"/>
    </source>
</evidence>
<reference evidence="9 10" key="1">
    <citation type="journal article" date="2013" name="Nature">
        <title>Insights into bilaterian evolution from three spiralian genomes.</title>
        <authorList>
            <person name="Simakov O."/>
            <person name="Marletaz F."/>
            <person name="Cho S.J."/>
            <person name="Edsinger-Gonzales E."/>
            <person name="Havlak P."/>
            <person name="Hellsten U."/>
            <person name="Kuo D.H."/>
            <person name="Larsson T."/>
            <person name="Lv J."/>
            <person name="Arendt D."/>
            <person name="Savage R."/>
            <person name="Osoegawa K."/>
            <person name="de Jong P."/>
            <person name="Grimwood J."/>
            <person name="Chapman J.A."/>
            <person name="Shapiro H."/>
            <person name="Aerts A."/>
            <person name="Otillar R.P."/>
            <person name="Terry A.Y."/>
            <person name="Boore J.L."/>
            <person name="Grigoriev I.V."/>
            <person name="Lindberg D.R."/>
            <person name="Seaver E.C."/>
            <person name="Weisblat D.A."/>
            <person name="Putnam N.H."/>
            <person name="Rokhsar D.S."/>
        </authorList>
    </citation>
    <scope>NUCLEOTIDE SEQUENCE [LARGE SCALE GENOMIC DNA]</scope>
</reference>
<proteinExistence type="inferred from homology"/>
<dbReference type="EMBL" id="KB200170">
    <property type="protein sequence ID" value="ESP02565.1"/>
    <property type="molecule type" value="Genomic_DNA"/>
</dbReference>
<dbReference type="OrthoDB" id="5353557at2759"/>
<keyword evidence="3 7" id="KW-0812">Transmembrane</keyword>
<dbReference type="FunFam" id="3.10.580.10:FF:000006">
    <property type="entry name" value="DUF21 and CBS domain protein"/>
    <property type="match status" value="1"/>
</dbReference>
<dbReference type="InterPro" id="IPR044751">
    <property type="entry name" value="Ion_transp-like_CBS"/>
</dbReference>
<feature type="non-terminal residue" evidence="9">
    <location>
        <position position="1"/>
    </location>
</feature>